<reference evidence="1" key="1">
    <citation type="submission" date="2014-05" db="EMBL/GenBank/DDBJ databases">
        <authorList>
            <person name="Chronopoulou M."/>
        </authorList>
    </citation>
    <scope>NUCLEOTIDE SEQUENCE</scope>
    <source>
        <tissue evidence="1">Whole organism</tissue>
    </source>
</reference>
<accession>A0A0K2TJA4</accession>
<proteinExistence type="predicted"/>
<dbReference type="AlphaFoldDB" id="A0A0K2TJA4"/>
<dbReference type="EMBL" id="HACA01008240">
    <property type="protein sequence ID" value="CDW25601.1"/>
    <property type="molecule type" value="Transcribed_RNA"/>
</dbReference>
<name>A0A0K2TJA4_LEPSM</name>
<feature type="non-terminal residue" evidence="1">
    <location>
        <position position="1"/>
    </location>
</feature>
<sequence length="117" mass="12895">NTHDPINSVTLFLHVIPSPHFSRSSWISPIINKLDSLPRQDATLATRIGSGSRDLPAVGSFLHVIPSPHFSRSSWISPIINELVSLPRQDATKIRGSKSVKLSIYCFCTIFVVGQCN</sequence>
<protein>
    <submittedName>
        <fullName evidence="1">Uncharacterized protein</fullName>
    </submittedName>
</protein>
<evidence type="ECO:0000313" key="1">
    <source>
        <dbReference type="EMBL" id="CDW25601.1"/>
    </source>
</evidence>
<organism evidence="1">
    <name type="scientific">Lepeophtheirus salmonis</name>
    <name type="common">Salmon louse</name>
    <name type="synonym">Caligus salmonis</name>
    <dbReference type="NCBI Taxonomy" id="72036"/>
    <lineage>
        <taxon>Eukaryota</taxon>
        <taxon>Metazoa</taxon>
        <taxon>Ecdysozoa</taxon>
        <taxon>Arthropoda</taxon>
        <taxon>Crustacea</taxon>
        <taxon>Multicrustacea</taxon>
        <taxon>Hexanauplia</taxon>
        <taxon>Copepoda</taxon>
        <taxon>Siphonostomatoida</taxon>
        <taxon>Caligidae</taxon>
        <taxon>Lepeophtheirus</taxon>
    </lineage>
</organism>